<feature type="domain" description="Hint" evidence="1">
    <location>
        <begin position="393"/>
        <end position="484"/>
    </location>
</feature>
<name>A0A6N2YT28_FLAPL</name>
<proteinExistence type="predicted"/>
<dbReference type="InterPro" id="IPR003587">
    <property type="entry name" value="Hint_dom_N"/>
</dbReference>
<evidence type="ECO:0000259" key="1">
    <source>
        <dbReference type="SMART" id="SM00306"/>
    </source>
</evidence>
<dbReference type="InterPro" id="IPR006141">
    <property type="entry name" value="Intein_N"/>
</dbReference>
<dbReference type="SUPFAM" id="SSF51294">
    <property type="entry name" value="Hedgehog/intein (Hint) domain"/>
    <property type="match status" value="1"/>
</dbReference>
<accession>A0A6N2YT28</accession>
<dbReference type="Pfam" id="PF14623">
    <property type="entry name" value="Vint"/>
    <property type="match status" value="1"/>
</dbReference>
<dbReference type="SMART" id="SM00306">
    <property type="entry name" value="HintN"/>
    <property type="match status" value="1"/>
</dbReference>
<dbReference type="InterPro" id="IPR039510">
    <property type="entry name" value="Vint_dom"/>
</dbReference>
<organism evidence="2">
    <name type="scientific">Flavonifractor plautii</name>
    <name type="common">Fusobacterium plautii</name>
    <dbReference type="NCBI Taxonomy" id="292800"/>
    <lineage>
        <taxon>Bacteria</taxon>
        <taxon>Bacillati</taxon>
        <taxon>Bacillota</taxon>
        <taxon>Clostridia</taxon>
        <taxon>Eubacteriales</taxon>
        <taxon>Oscillospiraceae</taxon>
        <taxon>Flavonifractor</taxon>
    </lineage>
</organism>
<dbReference type="Gene3D" id="2.170.16.10">
    <property type="entry name" value="Hedgehog/Intein (Hint) domain"/>
    <property type="match status" value="1"/>
</dbReference>
<gene>
    <name evidence="2" type="ORF">FPLFYP42_00260</name>
</gene>
<dbReference type="PROSITE" id="PS50817">
    <property type="entry name" value="INTEIN_N_TER"/>
    <property type="match status" value="1"/>
</dbReference>
<dbReference type="InterPro" id="IPR036844">
    <property type="entry name" value="Hint_dom_sf"/>
</dbReference>
<sequence length="560" mass="62254">MGKYETLIQEILGAMDGNGEVRPMRRFAVLDLREDSHFQCVMELFGGEDTVRAELPWLYQRALNARQGSIPNDEPTDSTVDHAVICDLSATEDQSIYSFGLSSLKEVAQEIYSTMTLYNWGKRVGRNFSFEFNCHRAELDCLSAPVPELRGGMRSVLHVTWTPMGSDALHSMVLEAETLETVEDPVDVAVFHHPDKSNYSALTPIPLNVPNPEKVIVLPSRKGPKQLSYINVCYDRSPESGESVNYAYGATRVGVRQQRIFLDIRGEFALKEKCRFRWVDNTAVGLELGSGGSALYRSRIDREQNFTISEGNKIFFAFPTDWSVDIPSKKLAGREMSYVDVAIEFTYHDERSQDPSEHTDRRAIVSASSAVSHNPSAAWAGHFVQLDPVKLNWGCVEAGTMVRLADGSEKRICDIRLGDQVWTPDSGRAEVVNICSGDEPELFVLRSANGRELRLTADHPVCIEGSGYKTAADVTPADKLVLEDGTPVEIEALYLVQGGFRVYSLELEGSSIMLCNGYQTGDFHIQGQTMCPSTSMKEPDKALLEEAEKLRGILQCPSEI</sequence>
<evidence type="ECO:0000313" key="2">
    <source>
        <dbReference type="EMBL" id="VYT68958.1"/>
    </source>
</evidence>
<dbReference type="CDD" id="cd00081">
    <property type="entry name" value="Hint"/>
    <property type="match status" value="1"/>
</dbReference>
<dbReference type="GO" id="GO:0016539">
    <property type="term" value="P:intein-mediated protein splicing"/>
    <property type="evidence" value="ECO:0007669"/>
    <property type="project" value="InterPro"/>
</dbReference>
<protein>
    <submittedName>
        <fullName evidence="2">Hom_end-associated Hint</fullName>
    </submittedName>
</protein>
<dbReference type="EMBL" id="CACRUB010000014">
    <property type="protein sequence ID" value="VYT68958.1"/>
    <property type="molecule type" value="Genomic_DNA"/>
</dbReference>
<reference evidence="2" key="1">
    <citation type="submission" date="2019-11" db="EMBL/GenBank/DDBJ databases">
        <authorList>
            <person name="Feng L."/>
        </authorList>
    </citation>
    <scope>NUCLEOTIDE SEQUENCE</scope>
    <source>
        <strain evidence="2">FplautiiLFYP42</strain>
    </source>
</reference>
<dbReference type="AlphaFoldDB" id="A0A6N2YT28"/>